<gene>
    <name evidence="1" type="ORF">NNL39_02480</name>
</gene>
<dbReference type="RefSeq" id="WP_255160126.1">
    <property type="nucleotide sequence ID" value="NZ_CP101497.1"/>
</dbReference>
<evidence type="ECO:0000313" key="2">
    <source>
        <dbReference type="Proteomes" id="UP001060039"/>
    </source>
</evidence>
<name>A0ABY5FXG5_9MICO</name>
<proteinExistence type="predicted"/>
<accession>A0ABY5FXG5</accession>
<keyword evidence="2" id="KW-1185">Reference proteome</keyword>
<dbReference type="EMBL" id="CP101497">
    <property type="protein sequence ID" value="UTT62993.1"/>
    <property type="molecule type" value="Genomic_DNA"/>
</dbReference>
<sequence length="655" mass="69390">MLTTRVEGEGATIAPLALTLPESTSERDLSDVHRGTIALATGLLPAMAAGRALRVELPVSARLLDGLEQFQRIQAAWFPDAVAAVPLIAEGQPLPAHPAPRTAAFFTGGVDSFFTMLRHRESIDAGIYVDGFDVPLEQGAMLARVHGELDQIARRLDRPMLTLRSTARAAGTTEVDWGYLGHGHALAATGLVLGALGWSTVLIPSTASYNTLNPWGSHPLLDPLWSTEATEVVHDGAGSERSGKVAAIGRDEIVRDHLRVCWERFDALNCSRCEKCLRTMSLLLATGDLPHVRTFRRPRSLVPLARRPLHAEEHRTYAIMAARALQRTGRHRRLARAFEAAAETYRVERAGGRPSLVQLLERLPPPRLPQELDRSAVPAVRPSTIVSGGAAGAKVTVTIGMTALGIPESVSAALPGAIDPTDTTLPGDLALLLGLLPAMLLGAPLQVEQPVSARLLAHVATAQDVLASWYPTWVDRVAVHADAGPPSPAGRGAVLLVDESNAAIASALARRGKVAALSPLATADAAIASAAGHHLESPAAVAEALGAAIGAPVVRLDPLAVALLGGVLDRDRLLRGIEVGVQARLLGALGYGELLVAAPHHARALRPAGSHPIVDPLWSTERLTVRHVDLDRPELERDTIAARMVEGVRRGSPSR</sequence>
<evidence type="ECO:0000313" key="1">
    <source>
        <dbReference type="EMBL" id="UTT62993.1"/>
    </source>
</evidence>
<dbReference type="Proteomes" id="UP001060039">
    <property type="component" value="Chromosome"/>
</dbReference>
<organism evidence="1 2">
    <name type="scientific">Microcella humidisoli</name>
    <dbReference type="NCBI Taxonomy" id="2963406"/>
    <lineage>
        <taxon>Bacteria</taxon>
        <taxon>Bacillati</taxon>
        <taxon>Actinomycetota</taxon>
        <taxon>Actinomycetes</taxon>
        <taxon>Micrococcales</taxon>
        <taxon>Microbacteriaceae</taxon>
        <taxon>Microcella</taxon>
    </lineage>
</organism>
<reference evidence="1" key="1">
    <citation type="submission" date="2022-07" db="EMBL/GenBank/DDBJ databases">
        <title>Taxonomic analysis of Microcella humidisoli nov. sp., isolated from riverside soil.</title>
        <authorList>
            <person name="Molina K.M."/>
            <person name="Kim S.B."/>
        </authorList>
    </citation>
    <scope>NUCLEOTIDE SEQUENCE</scope>
    <source>
        <strain evidence="1">MMS21-STM10</strain>
    </source>
</reference>
<protein>
    <submittedName>
        <fullName evidence="1">Uncharacterized protein</fullName>
    </submittedName>
</protein>